<dbReference type="AlphaFoldDB" id="A0A9P5TPU9"/>
<sequence>MAIPKPLSASSRIGAVWDICQRHFDNSAWSQSSVFDDDDIPLDEDALYEFYMFMFSETLFGRYSRARGQRYRYEHSGARFSAFADSEEPHGRHARNITRQRKESEEYEKGLQELGYSHFLVQVLHY</sequence>
<organism evidence="1 2">
    <name type="scientific">Gymnopilus junonius</name>
    <name type="common">Spectacular rustgill mushroom</name>
    <name type="synonym">Gymnopilus spectabilis subsp. junonius</name>
    <dbReference type="NCBI Taxonomy" id="109634"/>
    <lineage>
        <taxon>Eukaryota</taxon>
        <taxon>Fungi</taxon>
        <taxon>Dikarya</taxon>
        <taxon>Basidiomycota</taxon>
        <taxon>Agaricomycotina</taxon>
        <taxon>Agaricomycetes</taxon>
        <taxon>Agaricomycetidae</taxon>
        <taxon>Agaricales</taxon>
        <taxon>Agaricineae</taxon>
        <taxon>Hymenogastraceae</taxon>
        <taxon>Gymnopilus</taxon>
    </lineage>
</organism>
<comment type="caution">
    <text evidence="1">The sequence shown here is derived from an EMBL/GenBank/DDBJ whole genome shotgun (WGS) entry which is preliminary data.</text>
</comment>
<evidence type="ECO:0000313" key="1">
    <source>
        <dbReference type="EMBL" id="KAF8906036.1"/>
    </source>
</evidence>
<accession>A0A9P5TPU9</accession>
<dbReference type="EMBL" id="JADNYJ010000020">
    <property type="protein sequence ID" value="KAF8906036.1"/>
    <property type="molecule type" value="Genomic_DNA"/>
</dbReference>
<proteinExistence type="predicted"/>
<keyword evidence="2" id="KW-1185">Reference proteome</keyword>
<dbReference type="Proteomes" id="UP000724874">
    <property type="component" value="Unassembled WGS sequence"/>
</dbReference>
<protein>
    <submittedName>
        <fullName evidence="1">Uncharacterized protein</fullName>
    </submittedName>
</protein>
<evidence type="ECO:0000313" key="2">
    <source>
        <dbReference type="Proteomes" id="UP000724874"/>
    </source>
</evidence>
<dbReference type="OrthoDB" id="10250354at2759"/>
<name>A0A9P5TPU9_GYMJU</name>
<gene>
    <name evidence="1" type="ORF">CPB84DRAFT_1770891</name>
</gene>
<reference evidence="1" key="1">
    <citation type="submission" date="2020-11" db="EMBL/GenBank/DDBJ databases">
        <authorList>
            <consortium name="DOE Joint Genome Institute"/>
            <person name="Ahrendt S."/>
            <person name="Riley R."/>
            <person name="Andreopoulos W."/>
            <person name="LaButti K."/>
            <person name="Pangilinan J."/>
            <person name="Ruiz-duenas F.J."/>
            <person name="Barrasa J.M."/>
            <person name="Sanchez-Garcia M."/>
            <person name="Camarero S."/>
            <person name="Miyauchi S."/>
            <person name="Serrano A."/>
            <person name="Linde D."/>
            <person name="Babiker R."/>
            <person name="Drula E."/>
            <person name="Ayuso-Fernandez I."/>
            <person name="Pacheco R."/>
            <person name="Padilla G."/>
            <person name="Ferreira P."/>
            <person name="Barriuso J."/>
            <person name="Kellner H."/>
            <person name="Castanera R."/>
            <person name="Alfaro M."/>
            <person name="Ramirez L."/>
            <person name="Pisabarro A.G."/>
            <person name="Kuo A."/>
            <person name="Tritt A."/>
            <person name="Lipzen A."/>
            <person name="He G."/>
            <person name="Yan M."/>
            <person name="Ng V."/>
            <person name="Cullen D."/>
            <person name="Martin F."/>
            <person name="Rosso M.-N."/>
            <person name="Henrissat B."/>
            <person name="Hibbett D."/>
            <person name="Martinez A.T."/>
            <person name="Grigoriev I.V."/>
        </authorList>
    </citation>
    <scope>NUCLEOTIDE SEQUENCE</scope>
    <source>
        <strain evidence="1">AH 44721</strain>
    </source>
</reference>